<accession>A0ABV2QXJ3</accession>
<dbReference type="Pfam" id="PF22807">
    <property type="entry name" value="TrAA12"/>
    <property type="match status" value="2"/>
</dbReference>
<reference evidence="3 4" key="1">
    <citation type="submission" date="2024-06" db="EMBL/GenBank/DDBJ databases">
        <title>Sorghum-associated microbial communities from plants grown in Nebraska, USA.</title>
        <authorList>
            <person name="Schachtman D."/>
        </authorList>
    </citation>
    <scope>NUCLEOTIDE SEQUENCE [LARGE SCALE GENOMIC DNA]</scope>
    <source>
        <strain evidence="3 4">3207</strain>
    </source>
</reference>
<dbReference type="PANTHER" id="PTHR19328">
    <property type="entry name" value="HEDGEHOG-INTERACTING PROTEIN"/>
    <property type="match status" value="1"/>
</dbReference>
<dbReference type="SUPFAM" id="SSF50952">
    <property type="entry name" value="Soluble quinoprotein glucose dehydrogenase"/>
    <property type="match status" value="1"/>
</dbReference>
<protein>
    <submittedName>
        <fullName evidence="3">Glucose/arabinose dehydrogenase</fullName>
    </submittedName>
</protein>
<evidence type="ECO:0000256" key="1">
    <source>
        <dbReference type="SAM" id="SignalP"/>
    </source>
</evidence>
<feature type="signal peptide" evidence="1">
    <location>
        <begin position="1"/>
        <end position="19"/>
    </location>
</feature>
<evidence type="ECO:0000313" key="4">
    <source>
        <dbReference type="Proteomes" id="UP001549321"/>
    </source>
</evidence>
<dbReference type="InterPro" id="IPR011042">
    <property type="entry name" value="6-blade_b-propeller_TolB-like"/>
</dbReference>
<gene>
    <name evidence="3" type="ORF">ABIE08_001655</name>
</gene>
<organism evidence="3 4">
    <name type="scientific">Kaistia defluvii</name>
    <dbReference type="NCBI Taxonomy" id="410841"/>
    <lineage>
        <taxon>Bacteria</taxon>
        <taxon>Pseudomonadati</taxon>
        <taxon>Pseudomonadota</taxon>
        <taxon>Alphaproteobacteria</taxon>
        <taxon>Hyphomicrobiales</taxon>
        <taxon>Kaistiaceae</taxon>
        <taxon>Kaistia</taxon>
    </lineage>
</organism>
<dbReference type="InterPro" id="IPR011041">
    <property type="entry name" value="Quinoprot_gluc/sorb_DH_b-prop"/>
</dbReference>
<feature type="chain" id="PRO_5046239407" evidence="1">
    <location>
        <begin position="20"/>
        <end position="437"/>
    </location>
</feature>
<proteinExistence type="predicted"/>
<keyword evidence="4" id="KW-1185">Reference proteome</keyword>
<sequence>MTRRLLAAALVLLPAMALADAPKTGAAAFGDWRADRPGVQRWIRPGDLPAPYATESVATQPDIVARPKGRVPRVPAGFVAELVADGLNIPRVLRTAPNGDIFLAESGAGQVRVLPAGGGDPAVFAKGLDRPYGIAFYPPGPDPQFVYVAETDKVVRFPYVAGDRQARGKSEVIVDGLPKGGSHWTRDIAFSPDGRKLFVSVGSASNAGESMGKKDKQAIADWEAGHGLGAAWGSEAGRAAVLTADPHGRNVSSFATGIRNCSGLAIEPVSGALWCATNERDGLGDNLPPDYATSVQEGGFYGWPWFYIGANPDPRHEGARADLKARVTVPDVLIQPHSAPLGITFYEGDTFPQDYRGDGFVALHGSWKRGKPTGYKVVRLLMRDGKPTGAYEDFMTGFVLSDDSLWGRPVGVATGKDGALYVSEDANGTVWRVRKVK</sequence>
<evidence type="ECO:0000259" key="2">
    <source>
        <dbReference type="Pfam" id="PF22807"/>
    </source>
</evidence>
<keyword evidence="1" id="KW-0732">Signal</keyword>
<dbReference type="Gene3D" id="2.120.10.30">
    <property type="entry name" value="TolB, C-terminal domain"/>
    <property type="match status" value="1"/>
</dbReference>
<dbReference type="Proteomes" id="UP001549321">
    <property type="component" value="Unassembled WGS sequence"/>
</dbReference>
<dbReference type="EMBL" id="JBEPSM010000001">
    <property type="protein sequence ID" value="MET4633742.1"/>
    <property type="molecule type" value="Genomic_DNA"/>
</dbReference>
<dbReference type="InterPro" id="IPR054539">
    <property type="entry name" value="Beta-prop_PDH"/>
</dbReference>
<dbReference type="PANTHER" id="PTHR19328:SF53">
    <property type="entry name" value="MEMBRANE PROTEIN"/>
    <property type="match status" value="1"/>
</dbReference>
<name>A0ABV2QXJ3_9HYPH</name>
<comment type="caution">
    <text evidence="3">The sequence shown here is derived from an EMBL/GenBank/DDBJ whole genome shotgun (WGS) entry which is preliminary data.</text>
</comment>
<evidence type="ECO:0000313" key="3">
    <source>
        <dbReference type="EMBL" id="MET4633742.1"/>
    </source>
</evidence>
<feature type="domain" description="Pyrroloquinoline quinone-dependent pyranose dehydrogenase beta-propeller" evidence="2">
    <location>
        <begin position="73"/>
        <end position="283"/>
    </location>
</feature>
<feature type="domain" description="Pyrroloquinoline quinone-dependent pyranose dehydrogenase beta-propeller" evidence="2">
    <location>
        <begin position="325"/>
        <end position="434"/>
    </location>
</feature>